<sequence>MTTKASAANLTANAQCNPQPQASTIPFATQPHRMTSKVVKGIEKVTLVSVIKTVVVEELKTAMIVEITTIVGSEIRSILAKILTDNHQQNEEVTLMRQRLNQSVRWVKQLEQRSLKNPVAASTRAAETKKTVVHRGANTILQF</sequence>
<organism evidence="1 2">
    <name type="scientific">Linum trigynum</name>
    <dbReference type="NCBI Taxonomy" id="586398"/>
    <lineage>
        <taxon>Eukaryota</taxon>
        <taxon>Viridiplantae</taxon>
        <taxon>Streptophyta</taxon>
        <taxon>Embryophyta</taxon>
        <taxon>Tracheophyta</taxon>
        <taxon>Spermatophyta</taxon>
        <taxon>Magnoliopsida</taxon>
        <taxon>eudicotyledons</taxon>
        <taxon>Gunneridae</taxon>
        <taxon>Pentapetalae</taxon>
        <taxon>rosids</taxon>
        <taxon>fabids</taxon>
        <taxon>Malpighiales</taxon>
        <taxon>Linaceae</taxon>
        <taxon>Linum</taxon>
    </lineage>
</organism>
<evidence type="ECO:0000313" key="1">
    <source>
        <dbReference type="EMBL" id="CAL1356138.1"/>
    </source>
</evidence>
<dbReference type="AlphaFoldDB" id="A0AAV2CK36"/>
<name>A0AAV2CK36_9ROSI</name>
<proteinExistence type="predicted"/>
<dbReference type="Proteomes" id="UP001497516">
    <property type="component" value="Chromosome 1"/>
</dbReference>
<gene>
    <name evidence="1" type="ORF">LTRI10_LOCUS3855</name>
</gene>
<reference evidence="1 2" key="1">
    <citation type="submission" date="2024-04" db="EMBL/GenBank/DDBJ databases">
        <authorList>
            <person name="Fracassetti M."/>
        </authorList>
    </citation>
    <scope>NUCLEOTIDE SEQUENCE [LARGE SCALE GENOMIC DNA]</scope>
</reference>
<accession>A0AAV2CK36</accession>
<dbReference type="EMBL" id="OZ034813">
    <property type="protein sequence ID" value="CAL1356138.1"/>
    <property type="molecule type" value="Genomic_DNA"/>
</dbReference>
<evidence type="ECO:0000313" key="2">
    <source>
        <dbReference type="Proteomes" id="UP001497516"/>
    </source>
</evidence>
<protein>
    <submittedName>
        <fullName evidence="1">Uncharacterized protein</fullName>
    </submittedName>
</protein>
<keyword evidence="2" id="KW-1185">Reference proteome</keyword>